<dbReference type="InterPro" id="IPR051462">
    <property type="entry name" value="CBS_domain-containing"/>
</dbReference>
<organism evidence="5 6">
    <name type="scientific">Shewanella inventionis</name>
    <dbReference type="NCBI Taxonomy" id="1738770"/>
    <lineage>
        <taxon>Bacteria</taxon>
        <taxon>Pseudomonadati</taxon>
        <taxon>Pseudomonadota</taxon>
        <taxon>Gammaproteobacteria</taxon>
        <taxon>Alteromonadales</taxon>
        <taxon>Shewanellaceae</taxon>
        <taxon>Shewanella</taxon>
    </lineage>
</organism>
<dbReference type="InterPro" id="IPR014710">
    <property type="entry name" value="RmlC-like_jellyroll"/>
</dbReference>
<dbReference type="SUPFAM" id="SSF51206">
    <property type="entry name" value="cAMP-binding domain-like"/>
    <property type="match status" value="1"/>
</dbReference>
<sequence length="615" mass="68516">MDASELQPVEQFLAAHPPFDSLPAQVISYFAKNIIVGYYSKASAFVTFDKDNPKLYIVRSGAFEVRDPEGVLVDRVAEGECFGFSTLLSGEKVVNKVAILEDGLVYHLPQVIFEQLRAEQRSFDQFFTRAFAKRLRNEGRFKAKDLTTTSRITSIMCANPIIVQAQASVIDAAKIMREHRVSSVLVIDNHKLVGILTDRDLRNRVIAEGLDTSTLVSQAMTINPIVTHANALVFETMLTMSEHNIHHLPVVEGSQAIGMITSTDILRAQRSQPLLLIGEIGRQANIDSLIQVSKQIPLLLQNLISADARAEEIGRVLTSVTDALTRRLIELNQQILGKAPMAFCWLAFGSQGRQDQVACSDQDNGLLLAHEPDEFAASYFDALTKAVCKGLDQCGYVYCPGDIMAQNPKWRLPLNQWKALFKHWVLTPEPKALMHASIFFDMRPVFGPMSLFNELQDEVLASTKDNDIFLAGMAGNSLTESPPLGFFRKFVLERDGSEVKGMDLKHKGSALINDIARVYALSAGIKEVNTAKRIRALMDANIINRKDALNLADAHEFIAHMRLANQGYQATHNLPVNNFLKPQHLSSLLRHQLRDAFKVVHDAQAGIKLKFLRSF</sequence>
<dbReference type="Pfam" id="PF03445">
    <property type="entry name" value="DUF294"/>
    <property type="match status" value="1"/>
</dbReference>
<evidence type="ECO:0000256" key="2">
    <source>
        <dbReference type="PROSITE-ProRule" id="PRU00703"/>
    </source>
</evidence>
<evidence type="ECO:0000256" key="1">
    <source>
        <dbReference type="ARBA" id="ARBA00022737"/>
    </source>
</evidence>
<gene>
    <name evidence="5" type="ORF">GCM10011607_10220</name>
</gene>
<comment type="caution">
    <text evidence="5">The sequence shown here is derived from an EMBL/GenBank/DDBJ whole genome shotgun (WGS) entry which is preliminary data.</text>
</comment>
<dbReference type="PROSITE" id="PS50042">
    <property type="entry name" value="CNMP_BINDING_3"/>
    <property type="match status" value="1"/>
</dbReference>
<evidence type="ECO:0000313" key="6">
    <source>
        <dbReference type="Proteomes" id="UP000617555"/>
    </source>
</evidence>
<dbReference type="InterPro" id="IPR018490">
    <property type="entry name" value="cNMP-bd_dom_sf"/>
</dbReference>
<dbReference type="Pfam" id="PF10335">
    <property type="entry name" value="DUF294_C"/>
    <property type="match status" value="1"/>
</dbReference>
<dbReference type="CDD" id="cd04587">
    <property type="entry name" value="CBS_pair_CAP-ED_NT_Pol-beta-like_DUF294_assoc"/>
    <property type="match status" value="1"/>
</dbReference>
<dbReference type="Proteomes" id="UP000617555">
    <property type="component" value="Unassembled WGS sequence"/>
</dbReference>
<evidence type="ECO:0000259" key="4">
    <source>
        <dbReference type="PROSITE" id="PS51371"/>
    </source>
</evidence>
<dbReference type="SMART" id="SM00116">
    <property type="entry name" value="CBS"/>
    <property type="match status" value="2"/>
</dbReference>
<feature type="domain" description="CBS" evidence="4">
    <location>
        <begin position="220"/>
        <end position="276"/>
    </location>
</feature>
<dbReference type="Pfam" id="PF00027">
    <property type="entry name" value="cNMP_binding"/>
    <property type="match status" value="1"/>
</dbReference>
<dbReference type="EMBL" id="BMII01000006">
    <property type="protein sequence ID" value="GGB51705.1"/>
    <property type="molecule type" value="Genomic_DNA"/>
</dbReference>
<reference evidence="6" key="1">
    <citation type="journal article" date="2019" name="Int. J. Syst. Evol. Microbiol.">
        <title>The Global Catalogue of Microorganisms (GCM) 10K type strain sequencing project: providing services to taxonomists for standard genome sequencing and annotation.</title>
        <authorList>
            <consortium name="The Broad Institute Genomics Platform"/>
            <consortium name="The Broad Institute Genome Sequencing Center for Infectious Disease"/>
            <person name="Wu L."/>
            <person name="Ma J."/>
        </authorList>
    </citation>
    <scope>NUCLEOTIDE SEQUENCE [LARGE SCALE GENOMIC DNA]</scope>
    <source>
        <strain evidence="6">CGMCC 1.15339</strain>
    </source>
</reference>
<evidence type="ECO:0000259" key="3">
    <source>
        <dbReference type="PROSITE" id="PS50042"/>
    </source>
</evidence>
<feature type="domain" description="Cyclic nucleotide-binding" evidence="3">
    <location>
        <begin position="18"/>
        <end position="134"/>
    </location>
</feature>
<dbReference type="InterPro" id="IPR000644">
    <property type="entry name" value="CBS_dom"/>
</dbReference>
<keyword evidence="1" id="KW-0677">Repeat</keyword>
<dbReference type="Gene3D" id="2.60.120.10">
    <property type="entry name" value="Jelly Rolls"/>
    <property type="match status" value="1"/>
</dbReference>
<dbReference type="Gene3D" id="3.10.580.10">
    <property type="entry name" value="CBS-domain"/>
    <property type="match status" value="1"/>
</dbReference>
<dbReference type="Pfam" id="PF00571">
    <property type="entry name" value="CBS"/>
    <property type="match status" value="2"/>
</dbReference>
<keyword evidence="2" id="KW-0129">CBS domain</keyword>
<dbReference type="InterPro" id="IPR018821">
    <property type="entry name" value="DUF294_put_nucleoTrafse_sb-bd"/>
</dbReference>
<dbReference type="InterPro" id="IPR005105">
    <property type="entry name" value="GlnD_Uridyltrans_N"/>
</dbReference>
<dbReference type="PROSITE" id="PS51371">
    <property type="entry name" value="CBS"/>
    <property type="match status" value="2"/>
</dbReference>
<keyword evidence="6" id="KW-1185">Reference proteome</keyword>
<dbReference type="RefSeq" id="WP_188737633.1">
    <property type="nucleotide sequence ID" value="NZ_BMII01000006.1"/>
</dbReference>
<dbReference type="SUPFAM" id="SSF54631">
    <property type="entry name" value="CBS-domain pair"/>
    <property type="match status" value="1"/>
</dbReference>
<proteinExistence type="predicted"/>
<accession>A0ABQ1IW19</accession>
<dbReference type="InterPro" id="IPR046342">
    <property type="entry name" value="CBS_dom_sf"/>
</dbReference>
<dbReference type="CDD" id="cd05401">
    <property type="entry name" value="NT_GlnE_GlnD_like"/>
    <property type="match status" value="1"/>
</dbReference>
<dbReference type="PANTHER" id="PTHR48108">
    <property type="entry name" value="CBS DOMAIN-CONTAINING PROTEIN CBSX2, CHLOROPLASTIC"/>
    <property type="match status" value="1"/>
</dbReference>
<protein>
    <submittedName>
        <fullName evidence="5">Cyclic nucleotide-binding protein</fullName>
    </submittedName>
</protein>
<dbReference type="InterPro" id="IPR000595">
    <property type="entry name" value="cNMP-bd_dom"/>
</dbReference>
<feature type="domain" description="CBS" evidence="4">
    <location>
        <begin position="156"/>
        <end position="212"/>
    </location>
</feature>
<evidence type="ECO:0000313" key="5">
    <source>
        <dbReference type="EMBL" id="GGB51705.1"/>
    </source>
</evidence>
<dbReference type="PANTHER" id="PTHR48108:SF31">
    <property type="entry name" value="CBS DOMAIN AND CYCLIC NUCLEOTIDE-REGULATED NUCLEOTIDYLTRANSFERASE"/>
    <property type="match status" value="1"/>
</dbReference>
<name>A0ABQ1IW19_9GAMM</name>